<evidence type="ECO:0000256" key="1">
    <source>
        <dbReference type="ARBA" id="ARBA00022737"/>
    </source>
</evidence>
<name>A0A5C3LLR2_9AGAR</name>
<evidence type="ECO:0000313" key="3">
    <source>
        <dbReference type="EMBL" id="TFK32856.1"/>
    </source>
</evidence>
<feature type="domain" description="Nephrocystin 3-like N-terminal" evidence="2">
    <location>
        <begin position="68"/>
        <end position="232"/>
    </location>
</feature>
<accession>A0A5C3LLR2</accession>
<dbReference type="InterPro" id="IPR027417">
    <property type="entry name" value="P-loop_NTPase"/>
</dbReference>
<reference evidence="3 4" key="1">
    <citation type="journal article" date="2019" name="Nat. Ecol. Evol.">
        <title>Megaphylogeny resolves global patterns of mushroom evolution.</title>
        <authorList>
            <person name="Varga T."/>
            <person name="Krizsan K."/>
            <person name="Foldi C."/>
            <person name="Dima B."/>
            <person name="Sanchez-Garcia M."/>
            <person name="Sanchez-Ramirez S."/>
            <person name="Szollosi G.J."/>
            <person name="Szarkandi J.G."/>
            <person name="Papp V."/>
            <person name="Albert L."/>
            <person name="Andreopoulos W."/>
            <person name="Angelini C."/>
            <person name="Antonin V."/>
            <person name="Barry K.W."/>
            <person name="Bougher N.L."/>
            <person name="Buchanan P."/>
            <person name="Buyck B."/>
            <person name="Bense V."/>
            <person name="Catcheside P."/>
            <person name="Chovatia M."/>
            <person name="Cooper J."/>
            <person name="Damon W."/>
            <person name="Desjardin D."/>
            <person name="Finy P."/>
            <person name="Geml J."/>
            <person name="Haridas S."/>
            <person name="Hughes K."/>
            <person name="Justo A."/>
            <person name="Karasinski D."/>
            <person name="Kautmanova I."/>
            <person name="Kiss B."/>
            <person name="Kocsube S."/>
            <person name="Kotiranta H."/>
            <person name="LaButti K.M."/>
            <person name="Lechner B.E."/>
            <person name="Liimatainen K."/>
            <person name="Lipzen A."/>
            <person name="Lukacs Z."/>
            <person name="Mihaltcheva S."/>
            <person name="Morgado L.N."/>
            <person name="Niskanen T."/>
            <person name="Noordeloos M.E."/>
            <person name="Ohm R.A."/>
            <person name="Ortiz-Santana B."/>
            <person name="Ovrebo C."/>
            <person name="Racz N."/>
            <person name="Riley R."/>
            <person name="Savchenko A."/>
            <person name="Shiryaev A."/>
            <person name="Soop K."/>
            <person name="Spirin V."/>
            <person name="Szebenyi C."/>
            <person name="Tomsovsky M."/>
            <person name="Tulloss R.E."/>
            <person name="Uehling J."/>
            <person name="Grigoriev I.V."/>
            <person name="Vagvolgyi C."/>
            <person name="Papp T."/>
            <person name="Martin F.M."/>
            <person name="Miettinen O."/>
            <person name="Hibbett D.S."/>
            <person name="Nagy L.G."/>
        </authorList>
    </citation>
    <scope>NUCLEOTIDE SEQUENCE [LARGE SCALE GENOMIC DNA]</scope>
    <source>
        <strain evidence="3 4">CBS 166.37</strain>
    </source>
</reference>
<dbReference type="Gene3D" id="3.40.50.300">
    <property type="entry name" value="P-loop containing nucleotide triphosphate hydrolases"/>
    <property type="match status" value="1"/>
</dbReference>
<gene>
    <name evidence="3" type="ORF">BDQ12DRAFT_728269</name>
</gene>
<organism evidence="3 4">
    <name type="scientific">Crucibulum laeve</name>
    <dbReference type="NCBI Taxonomy" id="68775"/>
    <lineage>
        <taxon>Eukaryota</taxon>
        <taxon>Fungi</taxon>
        <taxon>Dikarya</taxon>
        <taxon>Basidiomycota</taxon>
        <taxon>Agaricomycotina</taxon>
        <taxon>Agaricomycetes</taxon>
        <taxon>Agaricomycetidae</taxon>
        <taxon>Agaricales</taxon>
        <taxon>Agaricineae</taxon>
        <taxon>Nidulariaceae</taxon>
        <taxon>Crucibulum</taxon>
    </lineage>
</organism>
<dbReference type="PANTHER" id="PTHR10039">
    <property type="entry name" value="AMELOGENIN"/>
    <property type="match status" value="1"/>
</dbReference>
<dbReference type="SUPFAM" id="SSF52540">
    <property type="entry name" value="P-loop containing nucleoside triphosphate hydrolases"/>
    <property type="match status" value="1"/>
</dbReference>
<dbReference type="EMBL" id="ML213661">
    <property type="protein sequence ID" value="TFK32856.1"/>
    <property type="molecule type" value="Genomic_DNA"/>
</dbReference>
<dbReference type="InterPro" id="IPR056884">
    <property type="entry name" value="NPHP3-like_N"/>
</dbReference>
<dbReference type="STRING" id="68775.A0A5C3LLR2"/>
<proteinExistence type="predicted"/>
<evidence type="ECO:0000313" key="4">
    <source>
        <dbReference type="Proteomes" id="UP000308652"/>
    </source>
</evidence>
<sequence length="795" mass="90304">MAFAGAKHFVVNDLTQFDIQVRAEESKTGIDGFEYLRSAIAEGAFHNSAERLDPPNCHPETRKAIIKAIRTWVNNRKRTTGIMWLYGPTGAGKSAILQRVAEICNNEKKLCASFFFSRTVAMRNNYTHLFSTIIYQIVLAIPETKPFVVQAIEKDLTLFSQSLEVQIRSLILDPLVHAMSTGAGLSRKLPQLILIDGLDECVNKEGQVAILKAISWLLYQRRVPLCFLIASRPELSIRNTFELPSVKFLTTSLALDDSPNPDKDIEVFLRSCFIDIKQSHTMRPFSELWPSDHAIDTLVRRSSGQFIYASVVMKYISDHQDLPTKRLDVILGSIPCGDDTPYAPLDALYRCILSTVRDYTMTSRVLGALLCLADGKRFTERPDNYNSTRLNSNVLKSPRFLDHFLSLQRGQTCVLLSDLHSVLSVPHNPVLSRFRRTVYFPIKFHHASFSEFLLDPSRSKNFAISPAQVHADLSKLSLLNWNHGLYDIRKYAIDCAFYHISKALQTPDLVNTLCSLYLSDRVSFNSLKLYRRSFEGNISPVLRQYEMVLSLKWMSTSTHPDIMLVYLALQHSLDLSHLVVLSKFSDHSLLPIFLLLSNLLGSINRDIFHCCFNSASEKYAQTSEPFISDWLTVDEHTLGLLSKIPDEYRLWLLQFLLSPSRAKKYSLQEQHYKYVILVLLEVLYCPPSTLKVSLRTRAEYVLLIERIFPALLPKTSPSQKVADALRNMASETPLSAPLKGEVQKYLRKCKSIIPWIDFPGISTNHESLSKKLGRKLGVAILRAQRSHETLIGRSD</sequence>
<keyword evidence="1" id="KW-0677">Repeat</keyword>
<dbReference type="AlphaFoldDB" id="A0A5C3LLR2"/>
<dbReference type="Pfam" id="PF24883">
    <property type="entry name" value="NPHP3_N"/>
    <property type="match status" value="1"/>
</dbReference>
<protein>
    <recommendedName>
        <fullName evidence="2">Nephrocystin 3-like N-terminal domain-containing protein</fullName>
    </recommendedName>
</protein>
<keyword evidence="4" id="KW-1185">Reference proteome</keyword>
<evidence type="ECO:0000259" key="2">
    <source>
        <dbReference type="Pfam" id="PF24883"/>
    </source>
</evidence>
<dbReference type="Proteomes" id="UP000308652">
    <property type="component" value="Unassembled WGS sequence"/>
</dbReference>
<dbReference type="OrthoDB" id="5967843at2759"/>